<protein>
    <recommendedName>
        <fullName evidence="3">DnaJ homolog subfamily C member 22</fullName>
    </recommendedName>
</protein>
<evidence type="ECO:0000256" key="2">
    <source>
        <dbReference type="ARBA" id="ARBA00004141"/>
    </source>
</evidence>
<feature type="transmembrane region" description="Helical" evidence="7">
    <location>
        <begin position="29"/>
        <end position="46"/>
    </location>
</feature>
<name>A0A6A4WVI4_AMPAM</name>
<dbReference type="OrthoDB" id="10262359at2759"/>
<comment type="subcellular location">
    <subcellularLocation>
        <location evidence="2">Membrane</location>
        <topology evidence="2">Multi-pass membrane protein</topology>
    </subcellularLocation>
</comment>
<dbReference type="CDD" id="cd06257">
    <property type="entry name" value="DnaJ"/>
    <property type="match status" value="1"/>
</dbReference>
<feature type="domain" description="J" evidence="8">
    <location>
        <begin position="278"/>
        <end position="347"/>
    </location>
</feature>
<dbReference type="Pfam" id="PF00226">
    <property type="entry name" value="DnaJ"/>
    <property type="match status" value="1"/>
</dbReference>
<evidence type="ECO:0000256" key="5">
    <source>
        <dbReference type="ARBA" id="ARBA00022989"/>
    </source>
</evidence>
<dbReference type="InterPro" id="IPR007829">
    <property type="entry name" value="TM2"/>
</dbReference>
<comment type="function">
    <text evidence="1">May function as a co-chaperone.</text>
</comment>
<feature type="transmembrane region" description="Helical" evidence="7">
    <location>
        <begin position="114"/>
        <end position="134"/>
    </location>
</feature>
<feature type="transmembrane region" description="Helical" evidence="7">
    <location>
        <begin position="154"/>
        <end position="173"/>
    </location>
</feature>
<keyword evidence="5 7" id="KW-1133">Transmembrane helix</keyword>
<evidence type="ECO:0000256" key="1">
    <source>
        <dbReference type="ARBA" id="ARBA00002080"/>
    </source>
</evidence>
<feature type="transmembrane region" description="Helical" evidence="7">
    <location>
        <begin position="194"/>
        <end position="214"/>
    </location>
</feature>
<reference evidence="9 10" key="1">
    <citation type="submission" date="2019-07" db="EMBL/GenBank/DDBJ databases">
        <title>Draft genome assembly of a fouling barnacle, Amphibalanus amphitrite (Darwin, 1854): The first reference genome for Thecostraca.</title>
        <authorList>
            <person name="Kim W."/>
        </authorList>
    </citation>
    <scope>NUCLEOTIDE SEQUENCE [LARGE SCALE GENOMIC DNA]</scope>
    <source>
        <strain evidence="9">SNU_AA5</strain>
        <tissue evidence="9">Soma without cirri and trophi</tissue>
    </source>
</reference>
<dbReference type="InterPro" id="IPR001623">
    <property type="entry name" value="DnaJ_domain"/>
</dbReference>
<dbReference type="PANTHER" id="PTHR44733">
    <property type="entry name" value="DNAJ HOMOLOG SUBFAMILY C MEMBER 22"/>
    <property type="match status" value="1"/>
</dbReference>
<keyword evidence="10" id="KW-1185">Reference proteome</keyword>
<dbReference type="SUPFAM" id="SSF46565">
    <property type="entry name" value="Chaperone J-domain"/>
    <property type="match status" value="1"/>
</dbReference>
<dbReference type="GO" id="GO:0016020">
    <property type="term" value="C:membrane"/>
    <property type="evidence" value="ECO:0007669"/>
    <property type="project" value="UniProtKB-SubCell"/>
</dbReference>
<keyword evidence="4 7" id="KW-0812">Transmembrane</keyword>
<organism evidence="9 10">
    <name type="scientific">Amphibalanus amphitrite</name>
    <name type="common">Striped barnacle</name>
    <name type="synonym">Balanus amphitrite</name>
    <dbReference type="NCBI Taxonomy" id="1232801"/>
    <lineage>
        <taxon>Eukaryota</taxon>
        <taxon>Metazoa</taxon>
        <taxon>Ecdysozoa</taxon>
        <taxon>Arthropoda</taxon>
        <taxon>Crustacea</taxon>
        <taxon>Multicrustacea</taxon>
        <taxon>Cirripedia</taxon>
        <taxon>Thoracica</taxon>
        <taxon>Thoracicalcarea</taxon>
        <taxon>Balanomorpha</taxon>
        <taxon>Balanoidea</taxon>
        <taxon>Balanidae</taxon>
        <taxon>Amphibalaninae</taxon>
        <taxon>Amphibalanus</taxon>
    </lineage>
</organism>
<evidence type="ECO:0000256" key="7">
    <source>
        <dbReference type="SAM" id="Phobius"/>
    </source>
</evidence>
<evidence type="ECO:0000259" key="8">
    <source>
        <dbReference type="PROSITE" id="PS50076"/>
    </source>
</evidence>
<dbReference type="EMBL" id="VIIS01000538">
    <property type="protein sequence ID" value="KAF0307824.1"/>
    <property type="molecule type" value="Genomic_DNA"/>
</dbReference>
<sequence length="354" mass="40818">MAKSTCVAYLLWLTLGVFGAHHFYLGRDRQAFLWFVTFGGLLYGWFSDITRIPGYVDDANHDPEYLAELARKFKKHKKPPVSLTRCTAQLLLGISWGYTAMAAVPEDPQLMLRWLVYIVTPVATALAVHTVGNVGRCRGSLRWPLLAAFATVPLYFWSLQVVHYTALASIVAFEYGAKEWRRTPHPPRSACSRFGTLVVCVLVFYSVWASYFYFNAAVIDRHGEKTMFRDAVKNFFKSQLWKRMKEEIVRLFELIRTQGWSRAWNSFLESVDPSGRYAALEVLGLNKTATQEDITARYRELTKSLHPDRFTDPGEKAKAEEAFMEINLAYDKLSKMRNKRRRSNRVSREEQVEL</sequence>
<accession>A0A6A4WVI4</accession>
<evidence type="ECO:0000256" key="4">
    <source>
        <dbReference type="ARBA" id="ARBA00022692"/>
    </source>
</evidence>
<dbReference type="PANTHER" id="PTHR44733:SF1">
    <property type="entry name" value="DNAJ HOMOLOG SUBFAMILY C MEMBER 22"/>
    <property type="match status" value="1"/>
</dbReference>
<dbReference type="PRINTS" id="PR00625">
    <property type="entry name" value="JDOMAIN"/>
</dbReference>
<dbReference type="Proteomes" id="UP000440578">
    <property type="component" value="Unassembled WGS sequence"/>
</dbReference>
<keyword evidence="6 7" id="KW-0472">Membrane</keyword>
<evidence type="ECO:0000256" key="3">
    <source>
        <dbReference type="ARBA" id="ARBA00020945"/>
    </source>
</evidence>
<dbReference type="AlphaFoldDB" id="A0A6A4WVI4"/>
<evidence type="ECO:0000313" key="10">
    <source>
        <dbReference type="Proteomes" id="UP000440578"/>
    </source>
</evidence>
<evidence type="ECO:0000313" key="9">
    <source>
        <dbReference type="EMBL" id="KAF0307824.1"/>
    </source>
</evidence>
<dbReference type="SMART" id="SM00271">
    <property type="entry name" value="DnaJ"/>
    <property type="match status" value="1"/>
</dbReference>
<dbReference type="PROSITE" id="PS50076">
    <property type="entry name" value="DNAJ_2"/>
    <property type="match status" value="1"/>
</dbReference>
<gene>
    <name evidence="9" type="primary">dnajc22</name>
    <name evidence="9" type="ORF">FJT64_020883</name>
</gene>
<dbReference type="InterPro" id="IPR036869">
    <property type="entry name" value="J_dom_sf"/>
</dbReference>
<comment type="caution">
    <text evidence="9">The sequence shown here is derived from an EMBL/GenBank/DDBJ whole genome shotgun (WGS) entry which is preliminary data.</text>
</comment>
<proteinExistence type="predicted"/>
<evidence type="ECO:0000256" key="6">
    <source>
        <dbReference type="ARBA" id="ARBA00023136"/>
    </source>
</evidence>
<dbReference type="Pfam" id="PF05154">
    <property type="entry name" value="TM2"/>
    <property type="match status" value="1"/>
</dbReference>
<dbReference type="Gene3D" id="1.10.287.110">
    <property type="entry name" value="DnaJ domain"/>
    <property type="match status" value="1"/>
</dbReference>